<gene>
    <name evidence="3" type="ORF">ACFPN1_07375</name>
</gene>
<evidence type="ECO:0000256" key="2">
    <source>
        <dbReference type="SAM" id="SignalP"/>
    </source>
</evidence>
<evidence type="ECO:0000313" key="4">
    <source>
        <dbReference type="Proteomes" id="UP001596036"/>
    </source>
</evidence>
<dbReference type="Gene3D" id="2.40.160.10">
    <property type="entry name" value="Porin"/>
    <property type="match status" value="1"/>
</dbReference>
<dbReference type="InterPro" id="IPR023614">
    <property type="entry name" value="Porin_dom_sf"/>
</dbReference>
<organism evidence="3 4">
    <name type="scientific">Lysobacter yangpyeongensis</name>
    <dbReference type="NCBI Taxonomy" id="346182"/>
    <lineage>
        <taxon>Bacteria</taxon>
        <taxon>Pseudomonadati</taxon>
        <taxon>Pseudomonadota</taxon>
        <taxon>Gammaproteobacteria</taxon>
        <taxon>Lysobacterales</taxon>
        <taxon>Lysobacteraceae</taxon>
        <taxon>Lysobacter</taxon>
    </lineage>
</organism>
<sequence>MRKSLLTLCIASVLGASPAFAADAATDRRIEALEAQVKALQAELQALKSQSTATATPPPTPASSEEAEIDALAATPEATPDVAAPADATAGVQATAGAPSASGANGNAFNPAISIILNGSYSHHSLDPDRYARAGFPLAGEGGPSANGFSLGESEVSFAANIDDKFYGQLTVAMESEDGQDELGVEEAYIDTTALPAGFNLRLGRFFSNIGYLNSHHAHTDAFFDRPLAYQAFLGGQYGDDGVQLRWVAPTSLLFEVGGEVLRGQNYPSGGAQDGGLGTRTLFAHLGGDVGAENEWLAGVSMLRTKTEGGEDGFNGDAKVYVADATWKWAPQGNFKDGGITLRGEYFLDDRDGVFVDPADDTITAAWNGQRRGGYVEALYRLNRVWDVGYRYDRLWADADGPFASDFDPYRHTAELTWRNSEFSLFRLQLSRDKPNADDSDNAVTLQYQTSLGAHGAHKF</sequence>
<dbReference type="SUPFAM" id="SSF56935">
    <property type="entry name" value="Porins"/>
    <property type="match status" value="1"/>
</dbReference>
<feature type="coiled-coil region" evidence="1">
    <location>
        <begin position="23"/>
        <end position="50"/>
    </location>
</feature>
<evidence type="ECO:0000313" key="3">
    <source>
        <dbReference type="EMBL" id="MFC5569880.1"/>
    </source>
</evidence>
<keyword evidence="1" id="KW-0175">Coiled coil</keyword>
<keyword evidence="2" id="KW-0732">Signal</keyword>
<evidence type="ECO:0000256" key="1">
    <source>
        <dbReference type="SAM" id="Coils"/>
    </source>
</evidence>
<dbReference type="RefSeq" id="WP_386754204.1">
    <property type="nucleotide sequence ID" value="NZ_JBHSNM010000002.1"/>
</dbReference>
<dbReference type="Proteomes" id="UP001596036">
    <property type="component" value="Unassembled WGS sequence"/>
</dbReference>
<dbReference type="EMBL" id="JBHSNM010000002">
    <property type="protein sequence ID" value="MFC5569880.1"/>
    <property type="molecule type" value="Genomic_DNA"/>
</dbReference>
<feature type="chain" id="PRO_5045496455" description="Porin" evidence="2">
    <location>
        <begin position="22"/>
        <end position="460"/>
    </location>
</feature>
<name>A0ABW0SLN4_9GAMM</name>
<feature type="signal peptide" evidence="2">
    <location>
        <begin position="1"/>
        <end position="21"/>
    </location>
</feature>
<evidence type="ECO:0008006" key="5">
    <source>
        <dbReference type="Google" id="ProtNLM"/>
    </source>
</evidence>
<accession>A0ABW0SLN4</accession>
<comment type="caution">
    <text evidence="3">The sequence shown here is derived from an EMBL/GenBank/DDBJ whole genome shotgun (WGS) entry which is preliminary data.</text>
</comment>
<proteinExistence type="predicted"/>
<protein>
    <recommendedName>
        <fullName evidence="5">Porin</fullName>
    </recommendedName>
</protein>
<reference evidence="4" key="1">
    <citation type="journal article" date="2019" name="Int. J. Syst. Evol. Microbiol.">
        <title>The Global Catalogue of Microorganisms (GCM) 10K type strain sequencing project: providing services to taxonomists for standard genome sequencing and annotation.</title>
        <authorList>
            <consortium name="The Broad Institute Genomics Platform"/>
            <consortium name="The Broad Institute Genome Sequencing Center for Infectious Disease"/>
            <person name="Wu L."/>
            <person name="Ma J."/>
        </authorList>
    </citation>
    <scope>NUCLEOTIDE SEQUENCE [LARGE SCALE GENOMIC DNA]</scope>
    <source>
        <strain evidence="4">KACC 11407</strain>
    </source>
</reference>
<keyword evidence="4" id="KW-1185">Reference proteome</keyword>